<comment type="similarity">
    <text evidence="2">Belongs to the Nth/MutY family.</text>
</comment>
<comment type="caution">
    <text evidence="11">The sequence shown here is derived from an EMBL/GenBank/DDBJ whole genome shotgun (WGS) entry which is preliminary data.</text>
</comment>
<keyword evidence="8" id="KW-0234">DNA repair</keyword>
<dbReference type="GO" id="GO:0140097">
    <property type="term" value="F:catalytic activity, acting on DNA"/>
    <property type="evidence" value="ECO:0007669"/>
    <property type="project" value="UniProtKB-ARBA"/>
</dbReference>
<dbReference type="SMART" id="SM00525">
    <property type="entry name" value="FES"/>
    <property type="match status" value="1"/>
</dbReference>
<dbReference type="GO" id="GO:0006284">
    <property type="term" value="P:base-excision repair"/>
    <property type="evidence" value="ECO:0007669"/>
    <property type="project" value="InterPro"/>
</dbReference>
<keyword evidence="7" id="KW-0411">Iron-sulfur</keyword>
<keyword evidence="11" id="KW-0540">Nuclease</keyword>
<evidence type="ECO:0000256" key="3">
    <source>
        <dbReference type="ARBA" id="ARBA00022723"/>
    </source>
</evidence>
<dbReference type="GO" id="GO:0016798">
    <property type="term" value="F:hydrolase activity, acting on glycosyl bonds"/>
    <property type="evidence" value="ECO:0007669"/>
    <property type="project" value="UniProtKB-KW"/>
</dbReference>
<dbReference type="EMBL" id="LJCR01000343">
    <property type="protein sequence ID" value="KPV53098.1"/>
    <property type="molecule type" value="Genomic_DNA"/>
</dbReference>
<dbReference type="AlphaFoldDB" id="A0A0P9DI67"/>
<dbReference type="GO" id="GO:0004519">
    <property type="term" value="F:endonuclease activity"/>
    <property type="evidence" value="ECO:0007669"/>
    <property type="project" value="UniProtKB-KW"/>
</dbReference>
<evidence type="ECO:0000256" key="8">
    <source>
        <dbReference type="ARBA" id="ARBA00023204"/>
    </source>
</evidence>
<dbReference type="InterPro" id="IPR011257">
    <property type="entry name" value="DNA_glycosylase"/>
</dbReference>
<keyword evidence="11" id="KW-0255">Endonuclease</keyword>
<name>A0A0P9DI67_9CHLR</name>
<proteinExistence type="inferred from homology"/>
<reference evidence="11 12" key="1">
    <citation type="submission" date="2015-09" db="EMBL/GenBank/DDBJ databases">
        <title>Draft genome sequence of Kouleothrix aurantiaca JCM 19913.</title>
        <authorList>
            <person name="Hemp J."/>
        </authorList>
    </citation>
    <scope>NUCLEOTIDE SEQUENCE [LARGE SCALE GENOMIC DNA]</scope>
    <source>
        <strain evidence="11 12">COM-B</strain>
    </source>
</reference>
<keyword evidence="12" id="KW-1185">Reference proteome</keyword>
<keyword evidence="9" id="KW-0326">Glycosidase</keyword>
<sequence length="235" mass="25952">MAETPSLAGDGRAMLIYRLLGETYGIRAWTPRREPLHELISTMLSHRTTEANEAKAFDQLWARFGSWEAIAAAEPAEIAQAIAPANFAEAKAPRIKAVLKQIIAERGAPSIDFLADLPVEEGMAWLESLPGVGPKTASLVLLFCFHKPVLPVDTHVHRVSGRIGLIGPKVNAEQAHNLLAAQLPDDADVLWNFHLNMLHHGQRICVWERPRCGKCSLREHCDYGRAHGRQPEAAQ</sequence>
<dbReference type="Pfam" id="PF00730">
    <property type="entry name" value="HhH-GPD"/>
    <property type="match status" value="1"/>
</dbReference>
<evidence type="ECO:0000256" key="5">
    <source>
        <dbReference type="ARBA" id="ARBA00022801"/>
    </source>
</evidence>
<evidence type="ECO:0000256" key="2">
    <source>
        <dbReference type="ARBA" id="ARBA00008343"/>
    </source>
</evidence>
<evidence type="ECO:0000256" key="9">
    <source>
        <dbReference type="ARBA" id="ARBA00023295"/>
    </source>
</evidence>
<dbReference type="InterPro" id="IPR003265">
    <property type="entry name" value="HhH-GPD_domain"/>
</dbReference>
<dbReference type="PIRSF" id="PIRSF001435">
    <property type="entry name" value="Nth"/>
    <property type="match status" value="1"/>
</dbReference>
<evidence type="ECO:0000259" key="10">
    <source>
        <dbReference type="SMART" id="SM00478"/>
    </source>
</evidence>
<dbReference type="SUPFAM" id="SSF48150">
    <property type="entry name" value="DNA-glycosylase"/>
    <property type="match status" value="1"/>
</dbReference>
<protein>
    <submittedName>
        <fullName evidence="11">Endonuclease III</fullName>
    </submittedName>
</protein>
<dbReference type="SMART" id="SM00478">
    <property type="entry name" value="ENDO3c"/>
    <property type="match status" value="1"/>
</dbReference>
<evidence type="ECO:0000313" key="11">
    <source>
        <dbReference type="EMBL" id="KPV53098.1"/>
    </source>
</evidence>
<keyword evidence="3" id="KW-0479">Metal-binding</keyword>
<dbReference type="PROSITE" id="PS00764">
    <property type="entry name" value="ENDONUCLEASE_III_1"/>
    <property type="match status" value="1"/>
</dbReference>
<feature type="domain" description="HhH-GPD" evidence="10">
    <location>
        <begin position="44"/>
        <end position="203"/>
    </location>
</feature>
<evidence type="ECO:0000313" key="12">
    <source>
        <dbReference type="Proteomes" id="UP000050509"/>
    </source>
</evidence>
<dbReference type="CDD" id="cd00056">
    <property type="entry name" value="ENDO3c"/>
    <property type="match status" value="1"/>
</dbReference>
<dbReference type="PATRIC" id="fig|186479.3.peg.7136"/>
<keyword evidence="5" id="KW-0378">Hydrolase</keyword>
<dbReference type="GO" id="GO:0046872">
    <property type="term" value="F:metal ion binding"/>
    <property type="evidence" value="ECO:0007669"/>
    <property type="project" value="UniProtKB-KW"/>
</dbReference>
<evidence type="ECO:0000256" key="7">
    <source>
        <dbReference type="ARBA" id="ARBA00023014"/>
    </source>
</evidence>
<dbReference type="InterPro" id="IPR004035">
    <property type="entry name" value="Endouclease-III_FeS-bd_BS"/>
</dbReference>
<dbReference type="GO" id="GO:0051539">
    <property type="term" value="F:4 iron, 4 sulfur cluster binding"/>
    <property type="evidence" value="ECO:0007669"/>
    <property type="project" value="InterPro"/>
</dbReference>
<keyword evidence="6" id="KW-0408">Iron</keyword>
<dbReference type="InterPro" id="IPR003651">
    <property type="entry name" value="Endonuclease3_FeS-loop_motif"/>
</dbReference>
<evidence type="ECO:0000256" key="6">
    <source>
        <dbReference type="ARBA" id="ARBA00023004"/>
    </source>
</evidence>
<evidence type="ECO:0000256" key="1">
    <source>
        <dbReference type="ARBA" id="ARBA00001966"/>
    </source>
</evidence>
<dbReference type="Gene3D" id="1.10.340.30">
    <property type="entry name" value="Hypothetical protein, domain 2"/>
    <property type="match status" value="1"/>
</dbReference>
<dbReference type="PANTHER" id="PTHR47203">
    <property type="match status" value="1"/>
</dbReference>
<dbReference type="InterPro" id="IPR023170">
    <property type="entry name" value="HhH_base_excis_C"/>
</dbReference>
<evidence type="ECO:0000256" key="4">
    <source>
        <dbReference type="ARBA" id="ARBA00022763"/>
    </source>
</evidence>
<dbReference type="Gene3D" id="1.10.1670.10">
    <property type="entry name" value="Helix-hairpin-Helix base-excision DNA repair enzymes (C-terminal)"/>
    <property type="match status" value="1"/>
</dbReference>
<gene>
    <name evidence="11" type="ORF">SE17_11620</name>
</gene>
<dbReference type="PANTHER" id="PTHR47203:SF1">
    <property type="entry name" value="HYPOTHETICAL BASE EXCISION DNA REPAIR PROTEIN (EUROFUNG)"/>
    <property type="match status" value="1"/>
</dbReference>
<comment type="cofactor">
    <cofactor evidence="1">
        <name>[4Fe-4S] cluster</name>
        <dbReference type="ChEBI" id="CHEBI:49883"/>
    </cofactor>
</comment>
<dbReference type="Proteomes" id="UP000050509">
    <property type="component" value="Unassembled WGS sequence"/>
</dbReference>
<keyword evidence="4" id="KW-0227">DNA damage</keyword>
<organism evidence="11 12">
    <name type="scientific">Kouleothrix aurantiaca</name>
    <dbReference type="NCBI Taxonomy" id="186479"/>
    <lineage>
        <taxon>Bacteria</taxon>
        <taxon>Bacillati</taxon>
        <taxon>Chloroflexota</taxon>
        <taxon>Chloroflexia</taxon>
        <taxon>Chloroflexales</taxon>
        <taxon>Roseiflexineae</taxon>
        <taxon>Roseiflexaceae</taxon>
        <taxon>Kouleothrix</taxon>
    </lineage>
</organism>
<accession>A0A0P9DI67</accession>